<evidence type="ECO:0000313" key="1">
    <source>
        <dbReference type="EMBL" id="KAB0287083.1"/>
    </source>
</evidence>
<dbReference type="Proteomes" id="UP000326789">
    <property type="component" value="Unassembled WGS sequence"/>
</dbReference>
<comment type="caution">
    <text evidence="1">The sequence shown here is derived from an EMBL/GenBank/DDBJ whole genome shotgun (WGS) entry which is preliminary data.</text>
</comment>
<proteinExistence type="predicted"/>
<accession>A0A5N3QY76</accession>
<dbReference type="EMBL" id="VWSE01000008">
    <property type="protein sequence ID" value="KAB0287083.1"/>
    <property type="molecule type" value="Genomic_DNA"/>
</dbReference>
<sequence>MSNASNYEANVEFRGGIVCLSGRSLPAFVQAVYPFCPRLVLGRGLFYMYDKGLVFICGGKKEDKKTTQLIYKTG</sequence>
<gene>
    <name evidence="1" type="ORF">F2P58_20875</name>
</gene>
<organism evidence="1 2">
    <name type="scientific">Vibrio fortis</name>
    <dbReference type="NCBI Taxonomy" id="212667"/>
    <lineage>
        <taxon>Bacteria</taxon>
        <taxon>Pseudomonadati</taxon>
        <taxon>Pseudomonadota</taxon>
        <taxon>Gammaproteobacteria</taxon>
        <taxon>Vibrionales</taxon>
        <taxon>Vibrionaceae</taxon>
        <taxon>Vibrio</taxon>
    </lineage>
</organism>
<protein>
    <submittedName>
        <fullName evidence="1">Uncharacterized protein</fullName>
    </submittedName>
</protein>
<dbReference type="AlphaFoldDB" id="A0A5N3QY76"/>
<name>A0A5N3QY76_9VIBR</name>
<dbReference type="RefSeq" id="WP_150872596.1">
    <property type="nucleotide sequence ID" value="NZ_VWSE01000008.1"/>
</dbReference>
<reference evidence="1 2" key="1">
    <citation type="submission" date="2019-09" db="EMBL/GenBank/DDBJ databases">
        <title>Whole genome sequence of Vibrio fortis.</title>
        <authorList>
            <person name="Das S.K."/>
        </authorList>
    </citation>
    <scope>NUCLEOTIDE SEQUENCE [LARGE SCALE GENOMIC DNA]</scope>
    <source>
        <strain evidence="1 2">AN60</strain>
    </source>
</reference>
<evidence type="ECO:0000313" key="2">
    <source>
        <dbReference type="Proteomes" id="UP000326789"/>
    </source>
</evidence>